<keyword evidence="7" id="KW-1185">Reference proteome</keyword>
<evidence type="ECO:0000256" key="2">
    <source>
        <dbReference type="ARBA" id="ARBA00022679"/>
    </source>
</evidence>
<reference evidence="6" key="1">
    <citation type="submission" date="2019-05" db="EMBL/GenBank/DDBJ databases">
        <title>Annotation for the trematode Fasciolopsis buski.</title>
        <authorList>
            <person name="Choi Y.-J."/>
        </authorList>
    </citation>
    <scope>NUCLEOTIDE SEQUENCE</scope>
    <source>
        <strain evidence="6">HT</strain>
        <tissue evidence="6">Whole worm</tissue>
    </source>
</reference>
<comment type="catalytic activity">
    <reaction evidence="4">
        <text>L-histidyl-[protein] + S-adenosyl-L-methionine = N(tele)-methyl-L-histidyl-[protein] + S-adenosyl-L-homocysteine + H(+)</text>
        <dbReference type="Rhea" id="RHEA:19369"/>
        <dbReference type="Rhea" id="RHEA-COMP:9745"/>
        <dbReference type="Rhea" id="RHEA-COMP:11600"/>
        <dbReference type="ChEBI" id="CHEBI:15378"/>
        <dbReference type="ChEBI" id="CHEBI:16367"/>
        <dbReference type="ChEBI" id="CHEBI:29979"/>
        <dbReference type="ChEBI" id="CHEBI:57856"/>
        <dbReference type="ChEBI" id="CHEBI:59789"/>
        <dbReference type="EC" id="2.1.1.85"/>
    </reaction>
</comment>
<dbReference type="InterPro" id="IPR015353">
    <property type="entry name" value="Rubisco_LSMT_subst-bd"/>
</dbReference>
<gene>
    <name evidence="6" type="ORF">FBUS_09553</name>
</gene>
<evidence type="ECO:0000256" key="1">
    <source>
        <dbReference type="ARBA" id="ARBA00022603"/>
    </source>
</evidence>
<dbReference type="PANTHER" id="PTHR13271:SF47">
    <property type="entry name" value="ACTIN-HISTIDINE N-METHYLTRANSFERASE"/>
    <property type="match status" value="1"/>
</dbReference>
<dbReference type="GO" id="GO:0032259">
    <property type="term" value="P:methylation"/>
    <property type="evidence" value="ECO:0007669"/>
    <property type="project" value="UniProtKB-KW"/>
</dbReference>
<dbReference type="InterPro" id="IPR050600">
    <property type="entry name" value="SETD3_SETD6_MTase"/>
</dbReference>
<dbReference type="InterPro" id="IPR046341">
    <property type="entry name" value="SET_dom_sf"/>
</dbReference>
<dbReference type="EC" id="2.1.1.85" evidence="4"/>
<keyword evidence="2 4" id="KW-0808">Transferase</keyword>
<feature type="domain" description="Rubisco LSMT substrate-binding" evidence="5">
    <location>
        <begin position="224"/>
        <end position="351"/>
    </location>
</feature>
<evidence type="ECO:0000256" key="4">
    <source>
        <dbReference type="PROSITE-ProRule" id="PRU00898"/>
    </source>
</evidence>
<sequence length="391" mass="44258">MPAVDLSSTTAEPFSFYAGFHSFPLLLCRETINFFGMSKQPAFPKRIMNQVSAICKRLMESSLPDTYLTFLYMTPSTVKQLQGSSVLTLAVSNYQSICRQYCYFFNRFETLRMPLSRRFCFEDFRWAVSTVMSRNNLIPVGADLCPRMCLVPIWDMINHKSHHVTTDFDPGTNELIFYAMESCGPGDEVLMDYGQRTNADFFLFSGFVPMCNPHNRVIINLAVSKSDPLSDRRQKLLEKVGLTRRVLYLFPLHSAISTDPTGLKDLITFARIFVMSEDQLEHHLSHRDSVANVLPNSSVKGTEEDDSKAIDFLVKRFQLLIMMYGSVPEKDEQCDQLTIMERNCVRLKQQEIAILRASIANLNALKDSASLLDGLSITDGQQNLASVSASP</sequence>
<dbReference type="SUPFAM" id="SSF82199">
    <property type="entry name" value="SET domain"/>
    <property type="match status" value="1"/>
</dbReference>
<dbReference type="Proteomes" id="UP000728185">
    <property type="component" value="Unassembled WGS sequence"/>
</dbReference>
<evidence type="ECO:0000313" key="7">
    <source>
        <dbReference type="Proteomes" id="UP000728185"/>
    </source>
</evidence>
<dbReference type="GO" id="GO:0018064">
    <property type="term" value="F:protein-L-histidine N-tele-methyltransferase activity"/>
    <property type="evidence" value="ECO:0007669"/>
    <property type="project" value="UniProtKB-EC"/>
</dbReference>
<protein>
    <recommendedName>
        <fullName evidence="4">protein-histidine N-methyltransferase</fullName>
        <ecNumber evidence="4">2.1.1.85</ecNumber>
    </recommendedName>
</protein>
<dbReference type="Gene3D" id="3.90.1410.10">
    <property type="entry name" value="set domain protein methyltransferase, domain 1"/>
    <property type="match status" value="1"/>
</dbReference>
<comment type="similarity">
    <text evidence="4">Belongs to the class V-like SAM-binding methyltransferase superfamily. SETD3 actin-histidine methyltransferase family.</text>
</comment>
<dbReference type="PANTHER" id="PTHR13271">
    <property type="entry name" value="UNCHARACTERIZED PUTATIVE METHYLTRANSFERASE"/>
    <property type="match status" value="1"/>
</dbReference>
<dbReference type="AlphaFoldDB" id="A0A8E0VH93"/>
<evidence type="ECO:0000256" key="3">
    <source>
        <dbReference type="ARBA" id="ARBA00022691"/>
    </source>
</evidence>
<dbReference type="Gene3D" id="3.90.1420.10">
    <property type="entry name" value="Rubisco LSMT, substrate-binding domain"/>
    <property type="match status" value="1"/>
</dbReference>
<dbReference type="PROSITE" id="PS51565">
    <property type="entry name" value="SAM_MT85_SETD3"/>
    <property type="match status" value="1"/>
</dbReference>
<accession>A0A8E0VH93</accession>
<evidence type="ECO:0000259" key="5">
    <source>
        <dbReference type="Pfam" id="PF09273"/>
    </source>
</evidence>
<name>A0A8E0VH93_9TREM</name>
<dbReference type="InterPro" id="IPR025785">
    <property type="entry name" value="SETD3"/>
</dbReference>
<dbReference type="EMBL" id="LUCM01008578">
    <property type="protein sequence ID" value="KAA0188176.1"/>
    <property type="molecule type" value="Genomic_DNA"/>
</dbReference>
<proteinExistence type="inferred from homology"/>
<keyword evidence="1 4" id="KW-0489">Methyltransferase</keyword>
<comment type="caution">
    <text evidence="6">The sequence shown here is derived from an EMBL/GenBank/DDBJ whole genome shotgun (WGS) entry which is preliminary data.</text>
</comment>
<dbReference type="OrthoDB" id="441812at2759"/>
<organism evidence="6 7">
    <name type="scientific">Fasciolopsis buskii</name>
    <dbReference type="NCBI Taxonomy" id="27845"/>
    <lineage>
        <taxon>Eukaryota</taxon>
        <taxon>Metazoa</taxon>
        <taxon>Spiralia</taxon>
        <taxon>Lophotrochozoa</taxon>
        <taxon>Platyhelminthes</taxon>
        <taxon>Trematoda</taxon>
        <taxon>Digenea</taxon>
        <taxon>Plagiorchiida</taxon>
        <taxon>Echinostomata</taxon>
        <taxon>Echinostomatoidea</taxon>
        <taxon>Fasciolidae</taxon>
        <taxon>Fasciolopsis</taxon>
    </lineage>
</organism>
<dbReference type="SUPFAM" id="SSF81822">
    <property type="entry name" value="RuBisCo LSMT C-terminal, substrate-binding domain"/>
    <property type="match status" value="1"/>
</dbReference>
<evidence type="ECO:0000313" key="6">
    <source>
        <dbReference type="EMBL" id="KAA0188176.1"/>
    </source>
</evidence>
<dbReference type="Pfam" id="PF09273">
    <property type="entry name" value="Rubis-subs-bind"/>
    <property type="match status" value="1"/>
</dbReference>
<keyword evidence="3 4" id="KW-0949">S-adenosyl-L-methionine</keyword>
<dbReference type="GO" id="GO:0016279">
    <property type="term" value="F:protein-lysine N-methyltransferase activity"/>
    <property type="evidence" value="ECO:0007669"/>
    <property type="project" value="TreeGrafter"/>
</dbReference>
<dbReference type="InterPro" id="IPR036464">
    <property type="entry name" value="Rubisco_LSMT_subst-bd_sf"/>
</dbReference>